<keyword evidence="6" id="KW-0442">Lipid degradation</keyword>
<evidence type="ECO:0000256" key="4">
    <source>
        <dbReference type="ARBA" id="ARBA00022729"/>
    </source>
</evidence>
<dbReference type="OrthoDB" id="1193634at2759"/>
<sequence length="122" mass="13639">MLQNLRMKPIGNNNFLPTVSVADYLPYGVNFVKGVTGRFTNGRTAADLIGEMLESKRPDRFVSKNGEVRLARTVPNPHDLLQYLSKSIFLFSIGSNDFIINYLAPKRSIQANATLLNNLHNS</sequence>
<evidence type="ECO:0000256" key="5">
    <source>
        <dbReference type="ARBA" id="ARBA00022801"/>
    </source>
</evidence>
<keyword evidence="4" id="KW-0732">Signal</keyword>
<dbReference type="PANTHER" id="PTHR45650">
    <property type="entry name" value="GDSL-LIKE LIPASE/ACYLHYDROLASE-RELATED"/>
    <property type="match status" value="1"/>
</dbReference>
<keyword evidence="7" id="KW-0443">Lipid metabolism</keyword>
<comment type="similarity">
    <text evidence="2">Belongs to the 'GDSL' lipolytic enzyme family.</text>
</comment>
<keyword evidence="3" id="KW-0964">Secreted</keyword>
<dbReference type="Gene3D" id="3.40.50.1110">
    <property type="entry name" value="SGNH hydrolase"/>
    <property type="match status" value="1"/>
</dbReference>
<name>A0A314UPK8_PRUYE</name>
<reference evidence="8 9" key="1">
    <citation type="submission" date="2018-02" db="EMBL/GenBank/DDBJ databases">
        <title>Draft genome of wild Prunus yedoensis var. nudiflora.</title>
        <authorList>
            <person name="Baek S."/>
            <person name="Kim J.-H."/>
            <person name="Choi K."/>
            <person name="Kim G.-B."/>
            <person name="Cho A."/>
            <person name="Jang H."/>
            <person name="Shin C.-H."/>
            <person name="Yu H.-J."/>
            <person name="Mun J.-H."/>
        </authorList>
    </citation>
    <scope>NUCLEOTIDE SEQUENCE [LARGE SCALE GENOMIC DNA]</scope>
    <source>
        <strain evidence="9">cv. Jeju island</strain>
        <tissue evidence="8">Leaf</tissue>
    </source>
</reference>
<evidence type="ECO:0000313" key="8">
    <source>
        <dbReference type="EMBL" id="PQM39430.1"/>
    </source>
</evidence>
<protein>
    <submittedName>
        <fullName evidence="8">GDSL esterase/lipase 7</fullName>
    </submittedName>
</protein>
<organism evidence="8 9">
    <name type="scientific">Prunus yedoensis var. nudiflora</name>
    <dbReference type="NCBI Taxonomy" id="2094558"/>
    <lineage>
        <taxon>Eukaryota</taxon>
        <taxon>Viridiplantae</taxon>
        <taxon>Streptophyta</taxon>
        <taxon>Embryophyta</taxon>
        <taxon>Tracheophyta</taxon>
        <taxon>Spermatophyta</taxon>
        <taxon>Magnoliopsida</taxon>
        <taxon>eudicotyledons</taxon>
        <taxon>Gunneridae</taxon>
        <taxon>Pentapetalae</taxon>
        <taxon>rosids</taxon>
        <taxon>fabids</taxon>
        <taxon>Rosales</taxon>
        <taxon>Rosaceae</taxon>
        <taxon>Amygdaloideae</taxon>
        <taxon>Amygdaleae</taxon>
        <taxon>Prunus</taxon>
    </lineage>
</organism>
<dbReference type="EMBL" id="PJQY01003194">
    <property type="protein sequence ID" value="PQM39430.1"/>
    <property type="molecule type" value="Genomic_DNA"/>
</dbReference>
<evidence type="ECO:0000256" key="7">
    <source>
        <dbReference type="ARBA" id="ARBA00023098"/>
    </source>
</evidence>
<accession>A0A314UPK8</accession>
<dbReference type="Proteomes" id="UP000250321">
    <property type="component" value="Unassembled WGS sequence"/>
</dbReference>
<evidence type="ECO:0000256" key="3">
    <source>
        <dbReference type="ARBA" id="ARBA00022525"/>
    </source>
</evidence>
<gene>
    <name evidence="8" type="ORF">Pyn_14396</name>
</gene>
<dbReference type="InterPro" id="IPR036514">
    <property type="entry name" value="SGNH_hydro_sf"/>
</dbReference>
<keyword evidence="9" id="KW-1185">Reference proteome</keyword>
<comment type="subcellular location">
    <subcellularLocation>
        <location evidence="1">Secreted</location>
    </subcellularLocation>
</comment>
<dbReference type="PANTHER" id="PTHR45650:SF14">
    <property type="entry name" value="GDSL ESTERASE_LIPASE 7-LIKE"/>
    <property type="match status" value="1"/>
</dbReference>
<dbReference type="GO" id="GO:0016042">
    <property type="term" value="P:lipid catabolic process"/>
    <property type="evidence" value="ECO:0007669"/>
    <property type="project" value="UniProtKB-KW"/>
</dbReference>
<dbReference type="GO" id="GO:0005576">
    <property type="term" value="C:extracellular region"/>
    <property type="evidence" value="ECO:0007669"/>
    <property type="project" value="UniProtKB-SubCell"/>
</dbReference>
<dbReference type="STRING" id="2094558.A0A314UPK8"/>
<evidence type="ECO:0000313" key="9">
    <source>
        <dbReference type="Proteomes" id="UP000250321"/>
    </source>
</evidence>
<evidence type="ECO:0000256" key="6">
    <source>
        <dbReference type="ARBA" id="ARBA00022963"/>
    </source>
</evidence>
<evidence type="ECO:0000256" key="1">
    <source>
        <dbReference type="ARBA" id="ARBA00004613"/>
    </source>
</evidence>
<dbReference type="GO" id="GO:0016787">
    <property type="term" value="F:hydrolase activity"/>
    <property type="evidence" value="ECO:0007669"/>
    <property type="project" value="UniProtKB-KW"/>
</dbReference>
<dbReference type="AlphaFoldDB" id="A0A314UPK8"/>
<dbReference type="InterPro" id="IPR051238">
    <property type="entry name" value="GDSL_esterase/lipase"/>
</dbReference>
<keyword evidence="5" id="KW-0378">Hydrolase</keyword>
<proteinExistence type="inferred from homology"/>
<comment type="caution">
    <text evidence="8">The sequence shown here is derived from an EMBL/GenBank/DDBJ whole genome shotgun (WGS) entry which is preliminary data.</text>
</comment>
<evidence type="ECO:0000256" key="2">
    <source>
        <dbReference type="ARBA" id="ARBA00008668"/>
    </source>
</evidence>